<dbReference type="AlphaFoldDB" id="E4RVW4"/>
<keyword evidence="5 9" id="KW-1133">Transmembrane helix</keyword>
<evidence type="ECO:0000256" key="5">
    <source>
        <dbReference type="ARBA" id="ARBA00022989"/>
    </source>
</evidence>
<evidence type="ECO:0000256" key="4">
    <source>
        <dbReference type="ARBA" id="ARBA00022692"/>
    </source>
</evidence>
<dbReference type="OrthoDB" id="952702at2"/>
<reference key="1">
    <citation type="submission" date="2010-11" db="EMBL/GenBank/DDBJ databases">
        <title>The complete genome of Leadbetterella byssophila DSM 17132.</title>
        <authorList>
            <consortium name="US DOE Joint Genome Institute (JGI-PGF)"/>
            <person name="Lucas S."/>
            <person name="Copeland A."/>
            <person name="Lapidus A."/>
            <person name="Glavina del Rio T."/>
            <person name="Dalin E."/>
            <person name="Tice H."/>
            <person name="Bruce D."/>
            <person name="Goodwin L."/>
            <person name="Pitluck S."/>
            <person name="Kyrpides N."/>
            <person name="Mavromatis K."/>
            <person name="Ivanova N."/>
            <person name="Teshima H."/>
            <person name="Brettin T."/>
            <person name="Detter J.C."/>
            <person name="Han C."/>
            <person name="Tapia R."/>
            <person name="Land M."/>
            <person name="Hauser L."/>
            <person name="Markowitz V."/>
            <person name="Cheng J.-F."/>
            <person name="Hugenholtz P."/>
            <person name="Woyke T."/>
            <person name="Wu D."/>
            <person name="Tindall B."/>
            <person name="Pomrenke H.G."/>
            <person name="Brambilla E."/>
            <person name="Klenk H.-P."/>
            <person name="Eisen J.A."/>
        </authorList>
    </citation>
    <scope>NUCLEOTIDE SEQUENCE [LARGE SCALE GENOMIC DNA]</scope>
    <source>
        <strain>DSM 17132</strain>
    </source>
</reference>
<dbReference type="EMBL" id="CP002305">
    <property type="protein sequence ID" value="ADQ18874.1"/>
    <property type="molecule type" value="Genomic_DNA"/>
</dbReference>
<dbReference type="Pfam" id="PF02472">
    <property type="entry name" value="ExbD"/>
    <property type="match status" value="1"/>
</dbReference>
<dbReference type="Proteomes" id="UP000007435">
    <property type="component" value="Chromosome"/>
</dbReference>
<evidence type="ECO:0000256" key="6">
    <source>
        <dbReference type="ARBA" id="ARBA00023136"/>
    </source>
</evidence>
<keyword evidence="4 7" id="KW-0812">Transmembrane</keyword>
<dbReference type="eggNOG" id="COG0848">
    <property type="taxonomic scope" value="Bacteria"/>
</dbReference>
<evidence type="ECO:0000256" key="3">
    <source>
        <dbReference type="ARBA" id="ARBA00022475"/>
    </source>
</evidence>
<proteinExistence type="inferred from homology"/>
<dbReference type="GO" id="GO:0005886">
    <property type="term" value="C:plasma membrane"/>
    <property type="evidence" value="ECO:0007669"/>
    <property type="project" value="UniProtKB-SubCell"/>
</dbReference>
<feature type="compositionally biased region" description="Basic and acidic residues" evidence="8">
    <location>
        <begin position="1"/>
        <end position="10"/>
    </location>
</feature>
<dbReference type="InterPro" id="IPR003400">
    <property type="entry name" value="ExbD"/>
</dbReference>
<keyword evidence="7" id="KW-0653">Protein transport</keyword>
<keyword evidence="11" id="KW-1185">Reference proteome</keyword>
<evidence type="ECO:0000256" key="9">
    <source>
        <dbReference type="SAM" id="Phobius"/>
    </source>
</evidence>
<dbReference type="PANTHER" id="PTHR30558">
    <property type="entry name" value="EXBD MEMBRANE COMPONENT OF PMF-DRIVEN MACROMOLECULE IMPORT SYSTEM"/>
    <property type="match status" value="1"/>
</dbReference>
<feature type="region of interest" description="Disordered" evidence="8">
    <location>
        <begin position="1"/>
        <end position="25"/>
    </location>
</feature>
<evidence type="ECO:0000256" key="1">
    <source>
        <dbReference type="ARBA" id="ARBA00004162"/>
    </source>
</evidence>
<sequence>MAEVQEKESGGKGGKVRSKKGSGKPDMTPMVDLGFLLLTFFIFTTTFSKPNMMKLNMPDKSDEKVEKQEKQDIKLSNTITIVMGKDNRIFWYQQALADVTADDLVETDYSASGIRADINKKRAAAIDTSVFTVVIKPTNEATFENTVDILDEMEITGNKRFAIVDLMPQELKAYEEKIARPKGQ</sequence>
<comment type="similarity">
    <text evidence="2 7">Belongs to the ExbD/TolR family.</text>
</comment>
<evidence type="ECO:0000256" key="8">
    <source>
        <dbReference type="SAM" id="MobiDB-lite"/>
    </source>
</evidence>
<gene>
    <name evidence="10" type="ordered locus">Lbys_3213</name>
</gene>
<evidence type="ECO:0000313" key="10">
    <source>
        <dbReference type="EMBL" id="ADQ18874.1"/>
    </source>
</evidence>
<reference evidence="10 11" key="2">
    <citation type="journal article" date="2011" name="Stand. Genomic Sci.">
        <title>Complete genome sequence of Leadbetterella byssophila type strain (4M15).</title>
        <authorList>
            <person name="Abt B."/>
            <person name="Teshima H."/>
            <person name="Lucas S."/>
            <person name="Lapidus A."/>
            <person name="Del Rio T.G."/>
            <person name="Nolan M."/>
            <person name="Tice H."/>
            <person name="Cheng J.F."/>
            <person name="Pitluck S."/>
            <person name="Liolios K."/>
            <person name="Pagani I."/>
            <person name="Ivanova N."/>
            <person name="Mavromatis K."/>
            <person name="Pati A."/>
            <person name="Tapia R."/>
            <person name="Han C."/>
            <person name="Goodwin L."/>
            <person name="Chen A."/>
            <person name="Palaniappan K."/>
            <person name="Land M."/>
            <person name="Hauser L."/>
            <person name="Chang Y.J."/>
            <person name="Jeffries C.D."/>
            <person name="Rohde M."/>
            <person name="Goker M."/>
            <person name="Tindall B.J."/>
            <person name="Detter J.C."/>
            <person name="Woyke T."/>
            <person name="Bristow J."/>
            <person name="Eisen J.A."/>
            <person name="Markowitz V."/>
            <person name="Hugenholtz P."/>
            <person name="Klenk H.P."/>
            <person name="Kyrpides N.C."/>
        </authorList>
    </citation>
    <scope>NUCLEOTIDE SEQUENCE [LARGE SCALE GENOMIC DNA]</scope>
    <source>
        <strain evidence="11">DSM 17132 / JCM 16389 / KACC 11308 / NBRC 106382 / 4M15</strain>
    </source>
</reference>
<comment type="subcellular location">
    <subcellularLocation>
        <location evidence="1">Cell membrane</location>
        <topology evidence="1">Single-pass membrane protein</topology>
    </subcellularLocation>
    <subcellularLocation>
        <location evidence="7">Cell membrane</location>
        <topology evidence="7">Single-pass type II membrane protein</topology>
    </subcellularLocation>
</comment>
<name>E4RVW4_LEAB4</name>
<accession>E4RVW4</accession>
<evidence type="ECO:0000313" key="11">
    <source>
        <dbReference type="Proteomes" id="UP000007435"/>
    </source>
</evidence>
<evidence type="ECO:0000256" key="7">
    <source>
        <dbReference type="RuleBase" id="RU003879"/>
    </source>
</evidence>
<keyword evidence="6 9" id="KW-0472">Membrane</keyword>
<dbReference type="KEGG" id="lby:Lbys_3213"/>
<dbReference type="PANTHER" id="PTHR30558:SF3">
    <property type="entry name" value="BIOPOLYMER TRANSPORT PROTEIN EXBD-RELATED"/>
    <property type="match status" value="1"/>
</dbReference>
<dbReference type="GO" id="GO:0022857">
    <property type="term" value="F:transmembrane transporter activity"/>
    <property type="evidence" value="ECO:0007669"/>
    <property type="project" value="InterPro"/>
</dbReference>
<evidence type="ECO:0000256" key="2">
    <source>
        <dbReference type="ARBA" id="ARBA00005811"/>
    </source>
</evidence>
<dbReference type="RefSeq" id="WP_013409901.1">
    <property type="nucleotide sequence ID" value="NC_014655.1"/>
</dbReference>
<dbReference type="GO" id="GO:0015031">
    <property type="term" value="P:protein transport"/>
    <property type="evidence" value="ECO:0007669"/>
    <property type="project" value="UniProtKB-KW"/>
</dbReference>
<keyword evidence="7" id="KW-0813">Transport</keyword>
<dbReference type="STRING" id="649349.Lbys_3213"/>
<feature type="transmembrane region" description="Helical" evidence="9">
    <location>
        <begin position="27"/>
        <end position="47"/>
    </location>
</feature>
<dbReference type="HOGENOM" id="CLU_085305_0_0_10"/>
<keyword evidence="3" id="KW-1003">Cell membrane</keyword>
<protein>
    <submittedName>
        <fullName evidence="10">Outer membrane transport energization protein ExbD</fullName>
    </submittedName>
</protein>
<organism evidence="10 11">
    <name type="scientific">Leadbetterella byssophila (strain DSM 17132 / JCM 16389 / KACC 11308 / NBRC 106382 / 4M15)</name>
    <dbReference type="NCBI Taxonomy" id="649349"/>
    <lineage>
        <taxon>Bacteria</taxon>
        <taxon>Pseudomonadati</taxon>
        <taxon>Bacteroidota</taxon>
        <taxon>Cytophagia</taxon>
        <taxon>Cytophagales</taxon>
        <taxon>Leadbetterellaceae</taxon>
        <taxon>Leadbetterella</taxon>
    </lineage>
</organism>